<dbReference type="GO" id="GO:0016020">
    <property type="term" value="C:membrane"/>
    <property type="evidence" value="ECO:0007669"/>
    <property type="project" value="UniProtKB-SubCell"/>
</dbReference>
<keyword evidence="8" id="KW-0645">Protease</keyword>
<comment type="subcellular location">
    <subcellularLocation>
        <location evidence="1">Membrane</location>
        <topology evidence="1">Single-pass membrane protein</topology>
    </subcellularLocation>
</comment>
<dbReference type="Gene3D" id="3.30.479.30">
    <property type="entry name" value="Band 7 domain"/>
    <property type="match status" value="1"/>
</dbReference>
<dbReference type="PIRSF" id="PIRSF005651">
    <property type="entry name" value="HflC"/>
    <property type="match status" value="1"/>
</dbReference>
<protein>
    <recommendedName>
        <fullName evidence="6">Protein HflC</fullName>
    </recommendedName>
</protein>
<dbReference type="InterPro" id="IPR036013">
    <property type="entry name" value="Band_7/SPFH_dom_sf"/>
</dbReference>
<dbReference type="Proteomes" id="UP000296034">
    <property type="component" value="Unassembled WGS sequence"/>
</dbReference>
<dbReference type="OrthoDB" id="9812991at2"/>
<dbReference type="SUPFAM" id="SSF117892">
    <property type="entry name" value="Band 7/SPFH domain"/>
    <property type="match status" value="1"/>
</dbReference>
<dbReference type="SMART" id="SM00244">
    <property type="entry name" value="PHB"/>
    <property type="match status" value="1"/>
</dbReference>
<comment type="similarity">
    <text evidence="2 6">Belongs to the band 7/mec-2 family. HflC subfamily.</text>
</comment>
<comment type="function">
    <text evidence="6">HflC and HflK could regulate a protease.</text>
</comment>
<evidence type="ECO:0000256" key="1">
    <source>
        <dbReference type="ARBA" id="ARBA00004167"/>
    </source>
</evidence>
<keyword evidence="4" id="KW-1133">Transmembrane helix</keyword>
<comment type="caution">
    <text evidence="8">The sequence shown here is derived from an EMBL/GenBank/DDBJ whole genome shotgun (WGS) entry which is preliminary data.</text>
</comment>
<accession>A0A2P5SXR1</accession>
<evidence type="ECO:0000313" key="8">
    <source>
        <dbReference type="EMBL" id="PPI87126.1"/>
    </source>
</evidence>
<gene>
    <name evidence="8" type="primary">hflC</name>
    <name evidence="8" type="ORF">CRV11_02285</name>
</gene>
<dbReference type="PANTHER" id="PTHR42911">
    <property type="entry name" value="MODULATOR OF FTSH PROTEASE HFLC"/>
    <property type="match status" value="1"/>
</dbReference>
<keyword evidence="5" id="KW-0472">Membrane</keyword>
<evidence type="ECO:0000313" key="9">
    <source>
        <dbReference type="Proteomes" id="UP000296034"/>
    </source>
</evidence>
<organism evidence="8 9">
    <name type="scientific">Candidatus Pantoea edessiphila</name>
    <dbReference type="NCBI Taxonomy" id="2044610"/>
    <lineage>
        <taxon>Bacteria</taxon>
        <taxon>Pseudomonadati</taxon>
        <taxon>Pseudomonadota</taxon>
        <taxon>Gammaproteobacteria</taxon>
        <taxon>Enterobacterales</taxon>
        <taxon>Erwiniaceae</taxon>
        <taxon>Pantoea</taxon>
    </lineage>
</organism>
<dbReference type="GO" id="GO:0006508">
    <property type="term" value="P:proteolysis"/>
    <property type="evidence" value="ECO:0007669"/>
    <property type="project" value="UniProtKB-KW"/>
</dbReference>
<evidence type="ECO:0000256" key="6">
    <source>
        <dbReference type="PIRNR" id="PIRNR005651"/>
    </source>
</evidence>
<proteinExistence type="inferred from homology"/>
<reference evidence="8 9" key="1">
    <citation type="journal article" date="2018" name="Genome Biol. Evol.">
        <title>Cladogenesis and Genomic Streamlining in Extracellular Endosymbionts of Tropical Stink Bugs.</title>
        <authorList>
            <person name="Otero-Bravo A."/>
            <person name="Goffredi S."/>
            <person name="Sabree Z.L."/>
        </authorList>
    </citation>
    <scope>NUCLEOTIDE SEQUENCE [LARGE SCALE GENOMIC DNA]</scope>
    <source>
        <strain evidence="8 9">SoET</strain>
    </source>
</reference>
<evidence type="ECO:0000256" key="5">
    <source>
        <dbReference type="ARBA" id="ARBA00023136"/>
    </source>
</evidence>
<dbReference type="InterPro" id="IPR010200">
    <property type="entry name" value="HflC"/>
</dbReference>
<keyword evidence="8" id="KW-0378">Hydrolase</keyword>
<dbReference type="InterPro" id="IPR001107">
    <property type="entry name" value="Band_7"/>
</dbReference>
<dbReference type="NCBIfam" id="TIGR01932">
    <property type="entry name" value="hflC"/>
    <property type="match status" value="1"/>
</dbReference>
<dbReference type="CDD" id="cd03405">
    <property type="entry name" value="SPFH_HflC"/>
    <property type="match status" value="1"/>
</dbReference>
<name>A0A2P5SXR1_9GAMM</name>
<evidence type="ECO:0000259" key="7">
    <source>
        <dbReference type="SMART" id="SM00244"/>
    </source>
</evidence>
<dbReference type="EMBL" id="PDKS01000003">
    <property type="protein sequence ID" value="PPI87126.1"/>
    <property type="molecule type" value="Genomic_DNA"/>
</dbReference>
<evidence type="ECO:0000256" key="4">
    <source>
        <dbReference type="ARBA" id="ARBA00022989"/>
    </source>
</evidence>
<dbReference type="GO" id="GO:0008233">
    <property type="term" value="F:peptidase activity"/>
    <property type="evidence" value="ECO:0007669"/>
    <property type="project" value="UniProtKB-KW"/>
</dbReference>
<dbReference type="Pfam" id="PF01145">
    <property type="entry name" value="Band_7"/>
    <property type="match status" value="1"/>
</dbReference>
<dbReference type="RefSeq" id="WP_136131743.1">
    <property type="nucleotide sequence ID" value="NZ_PDKS01000003.1"/>
</dbReference>
<evidence type="ECO:0000256" key="2">
    <source>
        <dbReference type="ARBA" id="ARBA00007862"/>
    </source>
</evidence>
<evidence type="ECO:0000256" key="3">
    <source>
        <dbReference type="ARBA" id="ARBA00022692"/>
    </source>
</evidence>
<keyword evidence="3" id="KW-0812">Transmembrane</keyword>
<dbReference type="AlphaFoldDB" id="A0A2P5SXR1"/>
<sequence>MHRQITFILILIILIIFQLSFTIVHEGNNAILTRFNKVVKNQNHDPIVLESGIHFKIPFIDVIKISDNRIHTLNVQLNHVFSKEEKEIIVNYYIKWRISDFQNYYLSTGGNDYKTEILLDHISNDILRTKISNLNIKDIIRDLNINLVKDFCDSLKNSKTSKTKKMIDTVNSEHSKRHTSVLNSNIMQMLGIKIIDMQINNIDLPNNEISYLFNRISSERLSIAQNKILEGEEEAKNIQKKADYQATIIIDEAKRDASIIRGDTDLQVTKIFTDSFKNDIEFYMFIKSLNAYKKIFDKNRDLIILNFDNEFFKYMKHPFINIH</sequence>
<feature type="domain" description="Band 7" evidence="7">
    <location>
        <begin position="19"/>
        <end position="217"/>
    </location>
</feature>
<dbReference type="PANTHER" id="PTHR42911:SF1">
    <property type="entry name" value="MODULATOR OF FTSH PROTEASE HFLC"/>
    <property type="match status" value="1"/>
</dbReference>